<keyword evidence="1" id="KW-0175">Coiled coil</keyword>
<protein>
    <submittedName>
        <fullName evidence="3">Uncharacterized protein</fullName>
    </submittedName>
</protein>
<keyword evidence="4" id="KW-1185">Reference proteome</keyword>
<dbReference type="OrthoDB" id="160734at2759"/>
<comment type="caution">
    <text evidence="3">The sequence shown here is derived from an EMBL/GenBank/DDBJ whole genome shotgun (WGS) entry which is preliminary data.</text>
</comment>
<keyword evidence="2" id="KW-0812">Transmembrane</keyword>
<name>A0A8K1FP29_PYTOL</name>
<evidence type="ECO:0000313" key="3">
    <source>
        <dbReference type="EMBL" id="TMW65218.1"/>
    </source>
</evidence>
<evidence type="ECO:0000313" key="4">
    <source>
        <dbReference type="Proteomes" id="UP000794436"/>
    </source>
</evidence>
<dbReference type="EMBL" id="SPLM01000038">
    <property type="protein sequence ID" value="TMW65218.1"/>
    <property type="molecule type" value="Genomic_DNA"/>
</dbReference>
<keyword evidence="2" id="KW-0472">Membrane</keyword>
<gene>
    <name evidence="3" type="ORF">Poli38472_009385</name>
</gene>
<keyword evidence="2" id="KW-1133">Transmembrane helix</keyword>
<reference evidence="3" key="1">
    <citation type="submission" date="2019-03" db="EMBL/GenBank/DDBJ databases">
        <title>Long read genome sequence of the mycoparasitic Pythium oligandrum ATCC 38472 isolated from sugarbeet rhizosphere.</title>
        <authorList>
            <person name="Gaulin E."/>
        </authorList>
    </citation>
    <scope>NUCLEOTIDE SEQUENCE</scope>
    <source>
        <strain evidence="3">ATCC 38472_TT</strain>
    </source>
</reference>
<organism evidence="3 4">
    <name type="scientific">Pythium oligandrum</name>
    <name type="common">Mycoparasitic fungus</name>
    <dbReference type="NCBI Taxonomy" id="41045"/>
    <lineage>
        <taxon>Eukaryota</taxon>
        <taxon>Sar</taxon>
        <taxon>Stramenopiles</taxon>
        <taxon>Oomycota</taxon>
        <taxon>Peronosporomycetes</taxon>
        <taxon>Pythiales</taxon>
        <taxon>Pythiaceae</taxon>
        <taxon>Pythium</taxon>
    </lineage>
</organism>
<feature type="transmembrane region" description="Helical" evidence="2">
    <location>
        <begin position="191"/>
        <end position="214"/>
    </location>
</feature>
<dbReference type="AlphaFoldDB" id="A0A8K1FP29"/>
<evidence type="ECO:0000256" key="1">
    <source>
        <dbReference type="SAM" id="Coils"/>
    </source>
</evidence>
<proteinExistence type="predicted"/>
<accession>A0A8K1FP29</accession>
<evidence type="ECO:0000256" key="2">
    <source>
        <dbReference type="SAM" id="Phobius"/>
    </source>
</evidence>
<sequence>MASVASASGSGSAETVKLPHAIVVGPNATRNATVLGGSCSHYAPGPDGCAQPRTCADCLLKEGCMINQYGECVSQSDKCFNSSIDFHEGLDLNLVFPEAAANNADTQQYWQFPSLNATYCDSSDSVCRKCRDANFWLASYRSDSRYCVGESGCICIASCEINWSWNNFPKCPNDDSDSDDAHPGQSSSMKVVTYVMIGSLGVFVFCWLTVWYTGRKYRAELERRDALQEQRLRERQEAREQARTSVTSGLQRLSLDGWNRFRRELVEKEHSHLAGADAESSTASGPVATNALRIPSRRRQRATCIGRVMASHEGSSGDAELTRTTITPQDVATNITFTGGTCAHYPPVYGQCAKSRVCSDCLLKEGCTINPYGQCVTADVTTSDWSMDFRRAQERGLVFPAAKNTYIEQRWYFPAFSATYCASSDPVCQLCRQENFWISSVYGYDSRYCIGANGCICISACDSVMWQYNNGEDCSYLMGDGQIVMSDGNAALKMRMFSMLGFLGALVIAFGVYTVVRRRHQIELARLAEQREARRQALQAQREQSRATAVLGLQSLSLSGWAQHRRELIDKEQTRLASGGERSTTLEAATAYVSIEDANDDVIVAAVERSGPQSTPGAREPR</sequence>
<feature type="coiled-coil region" evidence="1">
    <location>
        <begin position="217"/>
        <end position="244"/>
    </location>
</feature>
<dbReference type="Proteomes" id="UP000794436">
    <property type="component" value="Unassembled WGS sequence"/>
</dbReference>
<feature type="transmembrane region" description="Helical" evidence="2">
    <location>
        <begin position="496"/>
        <end position="516"/>
    </location>
</feature>